<dbReference type="GO" id="GO:0071037">
    <property type="term" value="P:nuclear polyadenylation-dependent snRNA catabolic process"/>
    <property type="evidence" value="ECO:0007669"/>
    <property type="project" value="TreeGrafter"/>
</dbReference>
<dbReference type="GO" id="GO:0000467">
    <property type="term" value="P:exonucleolytic trimming to generate mature 3'-end of 5.8S rRNA from tricistronic rRNA transcript (SSU-rRNA, 5.8S rRNA, LSU-rRNA)"/>
    <property type="evidence" value="ECO:0007669"/>
    <property type="project" value="InterPro"/>
</dbReference>
<feature type="region of interest" description="Disordered" evidence="1">
    <location>
        <begin position="655"/>
        <end position="675"/>
    </location>
</feature>
<evidence type="ECO:0000313" key="2">
    <source>
        <dbReference type="EnsemblPlants" id="EMT16815"/>
    </source>
</evidence>
<dbReference type="GO" id="GO:0071044">
    <property type="term" value="P:histone mRNA catabolic process"/>
    <property type="evidence" value="ECO:0007669"/>
    <property type="project" value="TreeGrafter"/>
</dbReference>
<dbReference type="Gene3D" id="3.30.420.10">
    <property type="entry name" value="Ribonuclease H-like superfamily/Ribonuclease H"/>
    <property type="match status" value="1"/>
</dbReference>
<dbReference type="InterPro" id="IPR010997">
    <property type="entry name" value="HRDC-like_sf"/>
</dbReference>
<organism evidence="2">
    <name type="scientific">Aegilops tauschii</name>
    <name type="common">Tausch's goatgrass</name>
    <name type="synonym">Aegilops squarrosa</name>
    <dbReference type="NCBI Taxonomy" id="37682"/>
    <lineage>
        <taxon>Eukaryota</taxon>
        <taxon>Viridiplantae</taxon>
        <taxon>Streptophyta</taxon>
        <taxon>Embryophyta</taxon>
        <taxon>Tracheophyta</taxon>
        <taxon>Spermatophyta</taxon>
        <taxon>Magnoliopsida</taxon>
        <taxon>Liliopsida</taxon>
        <taxon>Poales</taxon>
        <taxon>Poaceae</taxon>
        <taxon>BOP clade</taxon>
        <taxon>Pooideae</taxon>
        <taxon>Triticodae</taxon>
        <taxon>Triticeae</taxon>
        <taxon>Triticinae</taxon>
        <taxon>Aegilops</taxon>
    </lineage>
</organism>
<reference evidence="2" key="1">
    <citation type="submission" date="2015-06" db="UniProtKB">
        <authorList>
            <consortium name="EnsemblPlants"/>
        </authorList>
    </citation>
    <scope>IDENTIFICATION</scope>
</reference>
<dbReference type="GO" id="GO:0071039">
    <property type="term" value="P:nuclear polyadenylation-dependent CUT catabolic process"/>
    <property type="evidence" value="ECO:0007669"/>
    <property type="project" value="TreeGrafter"/>
</dbReference>
<dbReference type="PANTHER" id="PTHR12124">
    <property type="entry name" value="POLYMYOSITIS/SCLERODERMA AUTOANTIGEN-RELATED"/>
    <property type="match status" value="1"/>
</dbReference>
<dbReference type="GO" id="GO:0071038">
    <property type="term" value="P:TRAMP-dependent tRNA surveillance pathway"/>
    <property type="evidence" value="ECO:0007669"/>
    <property type="project" value="TreeGrafter"/>
</dbReference>
<dbReference type="GO" id="GO:0005730">
    <property type="term" value="C:nucleolus"/>
    <property type="evidence" value="ECO:0007669"/>
    <property type="project" value="TreeGrafter"/>
</dbReference>
<feature type="region of interest" description="Disordered" evidence="1">
    <location>
        <begin position="1"/>
        <end position="24"/>
    </location>
</feature>
<protein>
    <submittedName>
        <fullName evidence="2">Exosome component 10</fullName>
    </submittedName>
</protein>
<dbReference type="InterPro" id="IPR002562">
    <property type="entry name" value="3'-5'_exonuclease_dom"/>
</dbReference>
<dbReference type="ExpressionAtlas" id="R7WBN3">
    <property type="expression patterns" value="baseline"/>
</dbReference>
<feature type="region of interest" description="Disordered" evidence="1">
    <location>
        <begin position="694"/>
        <end position="728"/>
    </location>
</feature>
<feature type="region of interest" description="Disordered" evidence="1">
    <location>
        <begin position="769"/>
        <end position="836"/>
    </location>
</feature>
<feature type="compositionally biased region" description="Basic and acidic residues" evidence="1">
    <location>
        <begin position="775"/>
        <end position="784"/>
    </location>
</feature>
<name>R7WBN3_AEGTA</name>
<proteinExistence type="predicted"/>
<dbReference type="AlphaFoldDB" id="R7WBN3"/>
<evidence type="ECO:0000256" key="1">
    <source>
        <dbReference type="SAM" id="MobiDB-lite"/>
    </source>
</evidence>
<dbReference type="GO" id="GO:0000176">
    <property type="term" value="C:nuclear exosome (RNase complex)"/>
    <property type="evidence" value="ECO:0007669"/>
    <property type="project" value="TreeGrafter"/>
</dbReference>
<dbReference type="InterPro" id="IPR044876">
    <property type="entry name" value="HRDC_dom_sf"/>
</dbReference>
<feature type="region of interest" description="Disordered" evidence="1">
    <location>
        <begin position="76"/>
        <end position="98"/>
    </location>
</feature>
<dbReference type="PANTHER" id="PTHR12124:SF47">
    <property type="entry name" value="EXOSOME COMPONENT 10"/>
    <property type="match status" value="1"/>
</dbReference>
<dbReference type="InterPro" id="IPR012337">
    <property type="entry name" value="RNaseH-like_sf"/>
</dbReference>
<dbReference type="Gene3D" id="1.10.150.80">
    <property type="entry name" value="HRDC domain"/>
    <property type="match status" value="1"/>
</dbReference>
<dbReference type="SUPFAM" id="SSF53098">
    <property type="entry name" value="Ribonuclease H-like"/>
    <property type="match status" value="1"/>
</dbReference>
<dbReference type="Pfam" id="PF01612">
    <property type="entry name" value="DNA_pol_A_exo1"/>
    <property type="match status" value="1"/>
</dbReference>
<dbReference type="GO" id="GO:0000175">
    <property type="term" value="F:3'-5'-RNA exonuclease activity"/>
    <property type="evidence" value="ECO:0007669"/>
    <property type="project" value="InterPro"/>
</dbReference>
<dbReference type="GO" id="GO:0071035">
    <property type="term" value="P:nuclear polyadenylation-dependent rRNA catabolic process"/>
    <property type="evidence" value="ECO:0007669"/>
    <property type="project" value="TreeGrafter"/>
</dbReference>
<accession>R7WBN3</accession>
<dbReference type="InterPro" id="IPR036397">
    <property type="entry name" value="RNaseH_sf"/>
</dbReference>
<dbReference type="SUPFAM" id="SSF47819">
    <property type="entry name" value="HRDC-like"/>
    <property type="match status" value="1"/>
</dbReference>
<sequence length="836" mass="91438">MEADEAPHPPPPWKQNKSAVAVEASSGPLASAAARLSARSRAIPPARDFHFYNNFPSFKSPVAAAAARAESSLGGLGASTLLPKQQQHPPPSPTAAPDAAYDWLVARNDDLLEMFAASADEFKALREKEEAQGRKVAAEKMAGDGFQVVYGKKKKKKMGMGEEGVGRSEAFGSSGSVRMATMDRAAASGPKPKVPFHIPTIPRPQDVHRIVVDNTSKPFDHAFLERSDDGARAIHPLEKLPMEQLFDRRVPESEPLKPPALDDTPFTFVEDRKTLEVLVTKLKSATEFAVDLEHNHYRSFQGLTCLMQISTRTEDFIVDTLKLRNCLGENLREVFQDPTKKKGRYQSADWRLRPLPDEMTKYSALNSSWISFGLPHFVLPFLIYSALTKYIHQVCLIVTMRFRLKENDLSARQLAVLAGLYKWRDGVARAEDESTAKQMPVTTGRLKRTVKSKNKFLEHYLGHVITIIRNAVANANAFESIAEQLKKGRLEELMAAEAKDGSEDTEMIPAVDADSNESNLQLIAEPDVAPTVITNVHTASFCTGNVTSGASLGNLQLDNITPETKSFGALPGATGQADTVIPSNGGGQQQYLNSSIVQVIKATVQVSKRPTAFGALLGKPSTARRPNLFPGFSSEQSKSKVEKIKSSVVLPFHHFSGGANPPATSLPVAKSAEPEAEIMCEDPASRMEEVIQLDTGTDDPENGNADGQSECKPGDTNVSSSPPELSSGIEQRFRSLNESRDLQQKHQAPEEPEFNDQLKAFDYAEARKNTSFGEVRSERRKDNVVARAINADSGDKRKSLKQTPGAGGGEEDEGNFQNPRRRQAFPPSGNRSATYH</sequence>
<dbReference type="EnsemblPlants" id="EMT16815">
    <property type="protein sequence ID" value="EMT16815"/>
    <property type="gene ID" value="F775_12309"/>
</dbReference>
<dbReference type="GO" id="GO:0003727">
    <property type="term" value="F:single-stranded RNA binding"/>
    <property type="evidence" value="ECO:0007669"/>
    <property type="project" value="TreeGrafter"/>
</dbReference>
<dbReference type="GO" id="GO:0071036">
    <property type="term" value="P:nuclear polyadenylation-dependent snoRNA catabolic process"/>
    <property type="evidence" value="ECO:0007669"/>
    <property type="project" value="TreeGrafter"/>
</dbReference>
<dbReference type="InterPro" id="IPR045092">
    <property type="entry name" value="Rrp6-like"/>
</dbReference>
<dbReference type="GO" id="GO:0071051">
    <property type="term" value="P:poly(A)-dependent snoRNA 3'-end processing"/>
    <property type="evidence" value="ECO:0007669"/>
    <property type="project" value="TreeGrafter"/>
</dbReference>
<dbReference type="GO" id="GO:0000166">
    <property type="term" value="F:nucleotide binding"/>
    <property type="evidence" value="ECO:0007669"/>
    <property type="project" value="InterPro"/>
</dbReference>
<dbReference type="GO" id="GO:0071040">
    <property type="term" value="P:nuclear polyadenylation-dependent antisense transcript catabolic process"/>
    <property type="evidence" value="ECO:0007669"/>
    <property type="project" value="TreeGrafter"/>
</dbReference>